<evidence type="ECO:0000256" key="1">
    <source>
        <dbReference type="ARBA" id="ARBA00001947"/>
    </source>
</evidence>
<organism evidence="11 12">
    <name type="scientific">Schizophyllum amplum</name>
    <dbReference type="NCBI Taxonomy" id="97359"/>
    <lineage>
        <taxon>Eukaryota</taxon>
        <taxon>Fungi</taxon>
        <taxon>Dikarya</taxon>
        <taxon>Basidiomycota</taxon>
        <taxon>Agaricomycotina</taxon>
        <taxon>Agaricomycetes</taxon>
        <taxon>Agaricomycetidae</taxon>
        <taxon>Agaricales</taxon>
        <taxon>Schizophyllaceae</taxon>
        <taxon>Schizophyllum</taxon>
    </lineage>
</organism>
<keyword evidence="4 9" id="KW-0479">Metal-binding</keyword>
<reference evidence="11 12" key="1">
    <citation type="journal article" date="2019" name="New Phytol.">
        <title>Comparative genomics reveals unique wood-decay strategies and fruiting body development in the Schizophyllaceae.</title>
        <authorList>
            <person name="Almasi E."/>
            <person name="Sahu N."/>
            <person name="Krizsan K."/>
            <person name="Balint B."/>
            <person name="Kovacs G.M."/>
            <person name="Kiss B."/>
            <person name="Cseklye J."/>
            <person name="Drula E."/>
            <person name="Henrissat B."/>
            <person name="Nagy I."/>
            <person name="Chovatia M."/>
            <person name="Adam C."/>
            <person name="LaButti K."/>
            <person name="Lipzen A."/>
            <person name="Riley R."/>
            <person name="Grigoriev I.V."/>
            <person name="Nagy L.G."/>
        </authorList>
    </citation>
    <scope>NUCLEOTIDE SEQUENCE [LARGE SCALE GENOMIC DNA]</scope>
    <source>
        <strain evidence="11 12">NL-1724</strain>
    </source>
</reference>
<dbReference type="Proteomes" id="UP000320762">
    <property type="component" value="Unassembled WGS sequence"/>
</dbReference>
<comment type="cofactor">
    <cofactor evidence="1">
        <name>Zn(2+)</name>
        <dbReference type="ChEBI" id="CHEBI:29105"/>
    </cofactor>
</comment>
<accession>A0A550C2I4</accession>
<keyword evidence="5 9" id="KW-0732">Signal</keyword>
<feature type="signal peptide" evidence="9">
    <location>
        <begin position="1"/>
        <end position="18"/>
    </location>
</feature>
<sequence length="375" mass="40589">MKLSYGLLLSALSALALAAPLAQDEIKQNVASGLRLLSLQDGAEPIWKTADEKLELMKTGTKFFDVTETYERKQALAVKKAKVAARTTYPTPSHQSELHGALNLIASETQIAYLSELTTKFNNRYYNSTDGKSASDWVYGLAQQFANSHDLVSVSKFEHSGFEQYSVIARIEGSTEGPVTIIGAHLDSTNSQDPVNGPAPGADDDGTGVVNLAEAMRILINFGFKPTTPIEFHWYAAGDAGLLGSQDVATKYAEDGIEVRGFMELERSGYYASGTEQVFALQADNVDADLNEFVKSLVETYADIPWVMNTPCGYACADHASWTAAGFAAVSPYEAITGDDNPKAHTETDIARGIDWGHAIQFTKLAVSFLYELAA</sequence>
<dbReference type="InterPro" id="IPR007484">
    <property type="entry name" value="Peptidase_M28"/>
</dbReference>
<name>A0A550C2I4_9AGAR</name>
<dbReference type="EMBL" id="VDMD01000032">
    <property type="protein sequence ID" value="TRM58936.1"/>
    <property type="molecule type" value="Genomic_DNA"/>
</dbReference>
<keyword evidence="12" id="KW-1185">Reference proteome</keyword>
<dbReference type="InterPro" id="IPR045175">
    <property type="entry name" value="M28_fam"/>
</dbReference>
<comment type="caution">
    <text evidence="11">The sequence shown here is derived from an EMBL/GenBank/DDBJ whole genome shotgun (WGS) entry which is preliminary data.</text>
</comment>
<evidence type="ECO:0000256" key="5">
    <source>
        <dbReference type="ARBA" id="ARBA00022729"/>
    </source>
</evidence>
<evidence type="ECO:0000256" key="7">
    <source>
        <dbReference type="ARBA" id="ARBA00022833"/>
    </source>
</evidence>
<evidence type="ECO:0000313" key="11">
    <source>
        <dbReference type="EMBL" id="TRM58936.1"/>
    </source>
</evidence>
<dbReference type="AlphaFoldDB" id="A0A550C2I4"/>
<dbReference type="SUPFAM" id="SSF53187">
    <property type="entry name" value="Zn-dependent exopeptidases"/>
    <property type="match status" value="1"/>
</dbReference>
<evidence type="ECO:0000259" key="10">
    <source>
        <dbReference type="Pfam" id="PF04389"/>
    </source>
</evidence>
<dbReference type="EC" id="3.4.-.-" evidence="9"/>
<keyword evidence="6 9" id="KW-0378">Hydrolase</keyword>
<dbReference type="GO" id="GO:0006508">
    <property type="term" value="P:proteolysis"/>
    <property type="evidence" value="ECO:0007669"/>
    <property type="project" value="UniProtKB-KW"/>
</dbReference>
<evidence type="ECO:0000313" key="12">
    <source>
        <dbReference type="Proteomes" id="UP000320762"/>
    </source>
</evidence>
<dbReference type="Gene3D" id="3.40.630.10">
    <property type="entry name" value="Zn peptidases"/>
    <property type="match status" value="1"/>
</dbReference>
<evidence type="ECO:0000256" key="2">
    <source>
        <dbReference type="ARBA" id="ARBA00022438"/>
    </source>
</evidence>
<evidence type="ECO:0000256" key="8">
    <source>
        <dbReference type="ARBA" id="ARBA00043962"/>
    </source>
</evidence>
<proteinExistence type="inferred from homology"/>
<comment type="similarity">
    <text evidence="8">Belongs to the peptidase M28 family. M28E subfamily.</text>
</comment>
<keyword evidence="3 9" id="KW-0645">Protease</keyword>
<evidence type="ECO:0000256" key="9">
    <source>
        <dbReference type="RuleBase" id="RU361240"/>
    </source>
</evidence>
<evidence type="ECO:0000256" key="6">
    <source>
        <dbReference type="ARBA" id="ARBA00022801"/>
    </source>
</evidence>
<dbReference type="PANTHER" id="PTHR12147">
    <property type="entry name" value="METALLOPEPTIDASE M28 FAMILY MEMBER"/>
    <property type="match status" value="1"/>
</dbReference>
<feature type="chain" id="PRO_5022253087" description="Peptide hydrolase" evidence="9">
    <location>
        <begin position="19"/>
        <end position="375"/>
    </location>
</feature>
<dbReference type="GO" id="GO:0046872">
    <property type="term" value="F:metal ion binding"/>
    <property type="evidence" value="ECO:0007669"/>
    <property type="project" value="UniProtKB-KW"/>
</dbReference>
<feature type="domain" description="Peptidase M28" evidence="10">
    <location>
        <begin position="167"/>
        <end position="368"/>
    </location>
</feature>
<evidence type="ECO:0000256" key="4">
    <source>
        <dbReference type="ARBA" id="ARBA00022723"/>
    </source>
</evidence>
<dbReference type="Pfam" id="PF04389">
    <property type="entry name" value="Peptidase_M28"/>
    <property type="match status" value="1"/>
</dbReference>
<dbReference type="GO" id="GO:0004177">
    <property type="term" value="F:aminopeptidase activity"/>
    <property type="evidence" value="ECO:0007669"/>
    <property type="project" value="UniProtKB-KW"/>
</dbReference>
<protein>
    <recommendedName>
        <fullName evidence="9">Peptide hydrolase</fullName>
        <ecNumber evidence="9">3.4.-.-</ecNumber>
    </recommendedName>
</protein>
<dbReference type="GO" id="GO:0008235">
    <property type="term" value="F:metalloexopeptidase activity"/>
    <property type="evidence" value="ECO:0007669"/>
    <property type="project" value="InterPro"/>
</dbReference>
<dbReference type="STRING" id="97359.A0A550C2I4"/>
<dbReference type="PANTHER" id="PTHR12147:SF56">
    <property type="entry name" value="AMINOPEPTIDASE YDR415C-RELATED"/>
    <property type="match status" value="1"/>
</dbReference>
<keyword evidence="7 9" id="KW-0862">Zinc</keyword>
<keyword evidence="2" id="KW-0031">Aminopeptidase</keyword>
<dbReference type="OrthoDB" id="2214at2759"/>
<evidence type="ECO:0000256" key="3">
    <source>
        <dbReference type="ARBA" id="ARBA00022670"/>
    </source>
</evidence>
<gene>
    <name evidence="11" type="ORF">BD626DRAFT_437692</name>
</gene>